<sequence>MSNVSPTDERKPITRREPNQRYAGRNGFLDKDPPGADLAEQQNWHRQAMFVLTQKDRPIPSLSRMKEIVNSRVDKSPAARIERIDRRLRDLDSRHLEDLQRLYAAQASDYLTEQMDKAASYDDVYLNSTKGTDDDHDNPRQLVEAMYAVDRHPEKSYFARIQEDEVDRHRYGYLRTRLALQKEKAAILAAERDREERERRAWEEQRRQEEEQRRIEELAFPRSYELYMKRDETVRARAREVYYEKNENKRRRLMEQFGWLAPRDFDALQRFIEDVKMKGKHSEILAYIVQDQMNPKPRVQKATDPRRRPI</sequence>
<organism evidence="3 4">
    <name type="scientific">Fistulina hepatica ATCC 64428</name>
    <dbReference type="NCBI Taxonomy" id="1128425"/>
    <lineage>
        <taxon>Eukaryota</taxon>
        <taxon>Fungi</taxon>
        <taxon>Dikarya</taxon>
        <taxon>Basidiomycota</taxon>
        <taxon>Agaricomycotina</taxon>
        <taxon>Agaricomycetes</taxon>
        <taxon>Agaricomycetidae</taxon>
        <taxon>Agaricales</taxon>
        <taxon>Fistulinaceae</taxon>
        <taxon>Fistulina</taxon>
    </lineage>
</organism>
<dbReference type="EMBL" id="KN881618">
    <property type="protein sequence ID" value="KIY53382.1"/>
    <property type="molecule type" value="Genomic_DNA"/>
</dbReference>
<name>A0A0D7AP91_9AGAR</name>
<evidence type="ECO:0000256" key="1">
    <source>
        <dbReference type="SAM" id="Coils"/>
    </source>
</evidence>
<evidence type="ECO:0000313" key="4">
    <source>
        <dbReference type="Proteomes" id="UP000054144"/>
    </source>
</evidence>
<reference evidence="3 4" key="1">
    <citation type="journal article" date="2015" name="Fungal Genet. Biol.">
        <title>Evolution of novel wood decay mechanisms in Agaricales revealed by the genome sequences of Fistulina hepatica and Cylindrobasidium torrendii.</title>
        <authorList>
            <person name="Floudas D."/>
            <person name="Held B.W."/>
            <person name="Riley R."/>
            <person name="Nagy L.G."/>
            <person name="Koehler G."/>
            <person name="Ransdell A.S."/>
            <person name="Younus H."/>
            <person name="Chow J."/>
            <person name="Chiniquy J."/>
            <person name="Lipzen A."/>
            <person name="Tritt A."/>
            <person name="Sun H."/>
            <person name="Haridas S."/>
            <person name="LaButti K."/>
            <person name="Ohm R.A."/>
            <person name="Kues U."/>
            <person name="Blanchette R.A."/>
            <person name="Grigoriev I.V."/>
            <person name="Minto R.E."/>
            <person name="Hibbett D.S."/>
        </authorList>
    </citation>
    <scope>NUCLEOTIDE SEQUENCE [LARGE SCALE GENOMIC DNA]</scope>
    <source>
        <strain evidence="3 4">ATCC 64428</strain>
    </source>
</reference>
<accession>A0A0D7AP91</accession>
<gene>
    <name evidence="3" type="ORF">FISHEDRAFT_55245</name>
</gene>
<dbReference type="AlphaFoldDB" id="A0A0D7AP91"/>
<feature type="coiled-coil region" evidence="1">
    <location>
        <begin position="178"/>
        <end position="219"/>
    </location>
</feature>
<keyword evidence="4" id="KW-1185">Reference proteome</keyword>
<protein>
    <submittedName>
        <fullName evidence="3">Uncharacterized protein</fullName>
    </submittedName>
</protein>
<feature type="region of interest" description="Disordered" evidence="2">
    <location>
        <begin position="1"/>
        <end position="37"/>
    </location>
</feature>
<keyword evidence="1" id="KW-0175">Coiled coil</keyword>
<proteinExistence type="predicted"/>
<dbReference type="OrthoDB" id="3058840at2759"/>
<feature type="compositionally biased region" description="Basic and acidic residues" evidence="2">
    <location>
        <begin position="7"/>
        <end position="19"/>
    </location>
</feature>
<evidence type="ECO:0000256" key="2">
    <source>
        <dbReference type="SAM" id="MobiDB-lite"/>
    </source>
</evidence>
<evidence type="ECO:0000313" key="3">
    <source>
        <dbReference type="EMBL" id="KIY53382.1"/>
    </source>
</evidence>
<dbReference type="Proteomes" id="UP000054144">
    <property type="component" value="Unassembled WGS sequence"/>
</dbReference>